<evidence type="ECO:0000256" key="2">
    <source>
        <dbReference type="ARBA" id="ARBA00023015"/>
    </source>
</evidence>
<dbReference type="GO" id="GO:0016538">
    <property type="term" value="F:cyclin-dependent protein serine/threonine kinase regulator activity"/>
    <property type="evidence" value="ECO:0007669"/>
    <property type="project" value="InterPro"/>
</dbReference>
<keyword evidence="2" id="KW-0805">Transcription regulation</keyword>
<proteinExistence type="inferred from homology"/>
<feature type="domain" description="Cyclin-like" evidence="8">
    <location>
        <begin position="70"/>
        <end position="177"/>
    </location>
</feature>
<evidence type="ECO:0000256" key="1">
    <source>
        <dbReference type="ARBA" id="ARBA00008638"/>
    </source>
</evidence>
<dbReference type="Pfam" id="PF06229">
    <property type="entry name" value="FRG1"/>
    <property type="match status" value="1"/>
</dbReference>
<dbReference type="SUPFAM" id="SSF47954">
    <property type="entry name" value="Cyclin-like"/>
    <property type="match status" value="1"/>
</dbReference>
<dbReference type="WBParaSite" id="Hba_14012">
    <property type="protein sequence ID" value="Hba_14012"/>
    <property type="gene ID" value="Hba_14012"/>
</dbReference>
<evidence type="ECO:0000256" key="3">
    <source>
        <dbReference type="ARBA" id="ARBA00023127"/>
    </source>
</evidence>
<comment type="function">
    <text evidence="5">Regulatory subunit of the cyclin-dependent kinase pair (CDK9/cyclin T) complex, also called positive transcription elongation factor B (P-TEFb), which is proposed to facilitate the transition from abortive to production elongation by phosphorylating the CTD (carboxy-terminal domain) of the large subunit of RNA polymerase II (RNAP II).</text>
</comment>
<dbReference type="InterPro" id="IPR006671">
    <property type="entry name" value="Cyclin_N"/>
</dbReference>
<accession>A0A1I7X939</accession>
<comment type="similarity">
    <text evidence="1">Belongs to the cyclin family. Cyclin C subfamily.</text>
</comment>
<organism evidence="9 10">
    <name type="scientific">Heterorhabditis bacteriophora</name>
    <name type="common">Entomopathogenic nematode worm</name>
    <dbReference type="NCBI Taxonomy" id="37862"/>
    <lineage>
        <taxon>Eukaryota</taxon>
        <taxon>Metazoa</taxon>
        <taxon>Ecdysozoa</taxon>
        <taxon>Nematoda</taxon>
        <taxon>Chromadorea</taxon>
        <taxon>Rhabditida</taxon>
        <taxon>Rhabditina</taxon>
        <taxon>Rhabditomorpha</taxon>
        <taxon>Strongyloidea</taxon>
        <taxon>Heterorhabditidae</taxon>
        <taxon>Heterorhabditis</taxon>
    </lineage>
</organism>
<evidence type="ECO:0000313" key="10">
    <source>
        <dbReference type="WBParaSite" id="Hba_14012"/>
    </source>
</evidence>
<dbReference type="InterPro" id="IPR010414">
    <property type="entry name" value="FRG1"/>
</dbReference>
<feature type="transmembrane region" description="Helical" evidence="7">
    <location>
        <begin position="204"/>
        <end position="222"/>
    </location>
</feature>
<keyword evidence="4" id="KW-0804">Transcription</keyword>
<evidence type="ECO:0000256" key="5">
    <source>
        <dbReference type="ARBA" id="ARBA00056850"/>
    </source>
</evidence>
<dbReference type="GO" id="GO:0006357">
    <property type="term" value="P:regulation of transcription by RNA polymerase II"/>
    <property type="evidence" value="ECO:0007669"/>
    <property type="project" value="InterPro"/>
</dbReference>
<keyword evidence="3 6" id="KW-0195">Cyclin</keyword>
<keyword evidence="7" id="KW-0472">Membrane</keyword>
<sequence>MRRGYSQLAFELDTANAMSVNPGSSVGEITVNFPARHKWHFAKEEILQSASIREGFSMEKELRYRQQATRFIQEMVDHLNHNVKDQRGKISQLCMCAAIIHMHRFFYFHSFKFFDFRDVAAACLFLAGKSEESPRKLEHIVRVWWAKKFPKHPTIPSNNHYFEASQLIVQLENIVLQTIAFDLKIDLPHPVVLTAMHEIAKVTIYNLFIIIIIITISGSRWFSRTCLPSKPLFLTQSEVMEHTMYIYIYIFTEFGSNLRNDQQINWIYKSLLWSKLPMNQKSVDWKSAEDKKGARECETAYVKMYQHSKVDLKGRHISIDLGDRKAVKRAQTDGDLHELLLDRRSKMKSDRYC</sequence>
<dbReference type="InterPro" id="IPR013763">
    <property type="entry name" value="Cyclin-like_dom"/>
</dbReference>
<dbReference type="Gene3D" id="1.10.472.10">
    <property type="entry name" value="Cyclin-like"/>
    <property type="match status" value="1"/>
</dbReference>
<evidence type="ECO:0000256" key="7">
    <source>
        <dbReference type="SAM" id="Phobius"/>
    </source>
</evidence>
<evidence type="ECO:0000256" key="6">
    <source>
        <dbReference type="RuleBase" id="RU000383"/>
    </source>
</evidence>
<dbReference type="PANTHER" id="PTHR10026">
    <property type="entry name" value="CYCLIN"/>
    <property type="match status" value="1"/>
</dbReference>
<evidence type="ECO:0000313" key="9">
    <source>
        <dbReference type="Proteomes" id="UP000095283"/>
    </source>
</evidence>
<dbReference type="Pfam" id="PF00134">
    <property type="entry name" value="Cyclin_N"/>
    <property type="match status" value="1"/>
</dbReference>
<dbReference type="SMART" id="SM00385">
    <property type="entry name" value="CYCLIN"/>
    <property type="match status" value="1"/>
</dbReference>
<dbReference type="Proteomes" id="UP000095283">
    <property type="component" value="Unplaced"/>
</dbReference>
<dbReference type="FunFam" id="1.10.472.10:FF:000181">
    <property type="entry name" value="Protein CBR-CIT-1.1"/>
    <property type="match status" value="1"/>
</dbReference>
<dbReference type="InterPro" id="IPR036915">
    <property type="entry name" value="Cyclin-like_sf"/>
</dbReference>
<dbReference type="AlphaFoldDB" id="A0A1I7X939"/>
<keyword evidence="7" id="KW-0812">Transmembrane</keyword>
<keyword evidence="7" id="KW-1133">Transmembrane helix</keyword>
<reference evidence="10" key="1">
    <citation type="submission" date="2016-11" db="UniProtKB">
        <authorList>
            <consortium name="WormBaseParasite"/>
        </authorList>
    </citation>
    <scope>IDENTIFICATION</scope>
</reference>
<evidence type="ECO:0000256" key="4">
    <source>
        <dbReference type="ARBA" id="ARBA00023163"/>
    </source>
</evidence>
<protein>
    <submittedName>
        <fullName evidence="10">CYCLIN domain-containing protein</fullName>
    </submittedName>
</protein>
<evidence type="ECO:0000259" key="8">
    <source>
        <dbReference type="SMART" id="SM00385"/>
    </source>
</evidence>
<keyword evidence="9" id="KW-1185">Reference proteome</keyword>
<dbReference type="InterPro" id="IPR043198">
    <property type="entry name" value="Cyclin/Ssn8"/>
</dbReference>
<name>A0A1I7X939_HETBA</name>